<keyword evidence="3 5" id="KW-1133">Transmembrane helix</keyword>
<keyword evidence="4 5" id="KW-0472">Membrane</keyword>
<dbReference type="InterPro" id="IPR007300">
    <property type="entry name" value="CidB/LrgB"/>
</dbReference>
<sequence length="229" mass="24874">MNIISIGCLLWTILAYILAKRVYARFPKFWLNPAITVATVTIVLMIVLGISYQTYFADTAWIVELLGPATVAFAIPIYQYRQLIYRYAAVLAVSIVVGMLVGIASIMVFARVFKFDATLTYSLMARSISTPFAIDLAQQIHGSAALVSLFTLITGVVGMVIGDMVLAWSKIRFHLAHGVALGNASHGFGTARASQHHESEGVIASLTMVLAGLFMVFFGPALIHLMTAI</sequence>
<dbReference type="PANTHER" id="PTHR30249">
    <property type="entry name" value="PUTATIVE SEROTONIN TRANSPORTER"/>
    <property type="match status" value="1"/>
</dbReference>
<dbReference type="AlphaFoldDB" id="A0A6P1KG30"/>
<gene>
    <name evidence="6" type="ORF">GSF12_06725</name>
</gene>
<feature type="transmembrane region" description="Helical" evidence="5">
    <location>
        <begin position="29"/>
        <end position="52"/>
    </location>
</feature>
<evidence type="ECO:0000256" key="3">
    <source>
        <dbReference type="ARBA" id="ARBA00022989"/>
    </source>
</evidence>
<reference evidence="6" key="1">
    <citation type="journal article" date="2020" name="Microbiol. Resour. Announc.">
        <title>Complete Genome Sequence of Moraxella osloensis Strain YV1, Isolated from an Australian Wastewater Treatment Plant.</title>
        <authorList>
            <person name="Batinovic S."/>
            <person name="Rice D.T.F."/>
            <person name="Seviour R.J."/>
            <person name="Petrovski S."/>
        </authorList>
    </citation>
    <scope>NUCLEOTIDE SEQUENCE</scope>
    <source>
        <strain evidence="6">YV1</strain>
    </source>
</reference>
<evidence type="ECO:0000256" key="4">
    <source>
        <dbReference type="ARBA" id="ARBA00023136"/>
    </source>
</evidence>
<name>A0A6P1KG30_FAUOS</name>
<dbReference type="PANTHER" id="PTHR30249:SF16">
    <property type="entry name" value="INNER MEMBRANE PROTEIN"/>
    <property type="match status" value="1"/>
</dbReference>
<dbReference type="EMBL" id="CP047226">
    <property type="protein sequence ID" value="QHG09612.1"/>
    <property type="molecule type" value="Genomic_DNA"/>
</dbReference>
<feature type="transmembrane region" description="Helical" evidence="5">
    <location>
        <begin position="140"/>
        <end position="162"/>
    </location>
</feature>
<evidence type="ECO:0000313" key="6">
    <source>
        <dbReference type="EMBL" id="QHG09612.1"/>
    </source>
</evidence>
<feature type="transmembrane region" description="Helical" evidence="5">
    <location>
        <begin position="84"/>
        <end position="110"/>
    </location>
</feature>
<proteinExistence type="predicted"/>
<feature type="transmembrane region" description="Helical" evidence="5">
    <location>
        <begin position="202"/>
        <end position="223"/>
    </location>
</feature>
<dbReference type="GO" id="GO:0016020">
    <property type="term" value="C:membrane"/>
    <property type="evidence" value="ECO:0007669"/>
    <property type="project" value="UniProtKB-SubCell"/>
</dbReference>
<evidence type="ECO:0000256" key="2">
    <source>
        <dbReference type="ARBA" id="ARBA00022692"/>
    </source>
</evidence>
<organism evidence="6">
    <name type="scientific">Faucicola osloensis</name>
    <name type="common">Moraxella osloensis</name>
    <dbReference type="NCBI Taxonomy" id="34062"/>
    <lineage>
        <taxon>Bacteria</taxon>
        <taxon>Pseudomonadati</taxon>
        <taxon>Pseudomonadota</taxon>
        <taxon>Gammaproteobacteria</taxon>
        <taxon>Moraxellales</taxon>
        <taxon>Moraxellaceae</taxon>
        <taxon>Faucicola</taxon>
    </lineage>
</organism>
<protein>
    <submittedName>
        <fullName evidence="6">LrgB family protein</fullName>
    </submittedName>
</protein>
<keyword evidence="2 5" id="KW-0812">Transmembrane</keyword>
<accession>A0A6P1KG30</accession>
<dbReference type="Pfam" id="PF04172">
    <property type="entry name" value="LrgB"/>
    <property type="match status" value="1"/>
</dbReference>
<evidence type="ECO:0000256" key="5">
    <source>
        <dbReference type="SAM" id="Phobius"/>
    </source>
</evidence>
<comment type="subcellular location">
    <subcellularLocation>
        <location evidence="1">Membrane</location>
        <topology evidence="1">Multi-pass membrane protein</topology>
    </subcellularLocation>
</comment>
<evidence type="ECO:0000256" key="1">
    <source>
        <dbReference type="ARBA" id="ARBA00004141"/>
    </source>
</evidence>